<sequence length="641" mass="70022">MCSCYIFRNWVVPASLIVLFVSLRVLVVDADIGGDKRALLDFANGLPHSRDLNWAEDLGVCGNWFGVTCSEDGSRVVAVRLPGVGFHGPIPPNTLGRLSGLQILSLRRNGITGSLPADLPRLRSLSYLYLQFNDFSGPLPKDFLAWRNLTVVNLSNNGFSGSIPASISNLSQLIGLDLSSNQLSGEIPDMDLPQLQFLNLSDNYLSGDVPKSLQKFPGAFAGNNVTLPGVRPGGSPATSPSGGSRGRPESPRKLSVTALLGIVIACCILVLAALAFLILILRSRRKEDNKLWGSLNKVKMSPERAISRVEDASNRLEFFNGCNYAFDLEDLLRASAEVLGKGTFGISYKAILEDAVTVVVKRLKDVGAGRREFEQQMQIIGGIKHENVVELKAYYYSKDEKLMVYDYHPRGSRYSLLHGNGRGDDDKACLDWESRKRIVLGAARGISQIHLVNGARRVHGNVKSSNILLNNQGYGCVADAGLAAVMHSLSPSISRAAGYRAPEVSDTRKAGQPSDVYSFGVVLLELLTGKFPIHSTGCGEMVHLVRWVHSVVREEWTAEVFDVELMKYPNIEEELVEMLQIAMSCVVRSPDQRPRMGDLVTMIENIRRSDSGDACAPSGVKSERSLQLPLGFRPRPGEGSQ</sequence>
<proteinExistence type="predicted"/>
<organism evidence="1 2">
    <name type="scientific">Melastoma candidum</name>
    <dbReference type="NCBI Taxonomy" id="119954"/>
    <lineage>
        <taxon>Eukaryota</taxon>
        <taxon>Viridiplantae</taxon>
        <taxon>Streptophyta</taxon>
        <taxon>Embryophyta</taxon>
        <taxon>Tracheophyta</taxon>
        <taxon>Spermatophyta</taxon>
        <taxon>Magnoliopsida</taxon>
        <taxon>eudicotyledons</taxon>
        <taxon>Gunneridae</taxon>
        <taxon>Pentapetalae</taxon>
        <taxon>rosids</taxon>
        <taxon>malvids</taxon>
        <taxon>Myrtales</taxon>
        <taxon>Melastomataceae</taxon>
        <taxon>Melastomatoideae</taxon>
        <taxon>Melastomateae</taxon>
        <taxon>Melastoma</taxon>
    </lineage>
</organism>
<keyword evidence="2" id="KW-1185">Reference proteome</keyword>
<evidence type="ECO:0000313" key="2">
    <source>
        <dbReference type="Proteomes" id="UP001057402"/>
    </source>
</evidence>
<gene>
    <name evidence="1" type="ORF">MLD38_020967</name>
</gene>
<evidence type="ECO:0000313" key="1">
    <source>
        <dbReference type="EMBL" id="KAI4364936.1"/>
    </source>
</evidence>
<comment type="caution">
    <text evidence="1">The sequence shown here is derived from an EMBL/GenBank/DDBJ whole genome shotgun (WGS) entry which is preliminary data.</text>
</comment>
<dbReference type="EMBL" id="CM042885">
    <property type="protein sequence ID" value="KAI4364936.1"/>
    <property type="molecule type" value="Genomic_DNA"/>
</dbReference>
<reference evidence="2" key="1">
    <citation type="journal article" date="2023" name="Front. Plant Sci.">
        <title>Chromosomal-level genome assembly of Melastoma candidum provides insights into trichome evolution.</title>
        <authorList>
            <person name="Zhong Y."/>
            <person name="Wu W."/>
            <person name="Sun C."/>
            <person name="Zou P."/>
            <person name="Liu Y."/>
            <person name="Dai S."/>
            <person name="Zhou R."/>
        </authorList>
    </citation>
    <scope>NUCLEOTIDE SEQUENCE [LARGE SCALE GENOMIC DNA]</scope>
</reference>
<name>A0ACB9QET7_9MYRT</name>
<protein>
    <submittedName>
        <fullName evidence="1">Uncharacterized protein</fullName>
    </submittedName>
</protein>
<accession>A0ACB9QET7</accession>
<dbReference type="Proteomes" id="UP001057402">
    <property type="component" value="Chromosome 6"/>
</dbReference>